<feature type="region of interest" description="Disordered" evidence="3">
    <location>
        <begin position="693"/>
        <end position="712"/>
    </location>
</feature>
<dbReference type="PROSITE" id="PS00973">
    <property type="entry name" value="USP_2"/>
    <property type="match status" value="1"/>
</dbReference>
<dbReference type="Gene3D" id="3.90.70.10">
    <property type="entry name" value="Cysteine proteinases"/>
    <property type="match status" value="1"/>
</dbReference>
<dbReference type="InterPro" id="IPR038765">
    <property type="entry name" value="Papain-like_cys_pep_sf"/>
</dbReference>
<dbReference type="CDD" id="cd02661">
    <property type="entry name" value="Peptidase_C19E"/>
    <property type="match status" value="1"/>
</dbReference>
<evidence type="ECO:0000313" key="5">
    <source>
        <dbReference type="EMBL" id="JAU24062.1"/>
    </source>
</evidence>
<feature type="compositionally biased region" description="Polar residues" evidence="3">
    <location>
        <begin position="1"/>
        <end position="19"/>
    </location>
</feature>
<dbReference type="Pfam" id="PF00443">
    <property type="entry name" value="UCH"/>
    <property type="match status" value="1"/>
</dbReference>
<dbReference type="GO" id="GO:0006508">
    <property type="term" value="P:proteolysis"/>
    <property type="evidence" value="ECO:0007669"/>
    <property type="project" value="UniProtKB-KW"/>
</dbReference>
<feature type="region of interest" description="Disordered" evidence="3">
    <location>
        <begin position="579"/>
        <end position="609"/>
    </location>
</feature>
<keyword evidence="2 5" id="KW-0378">Hydrolase</keyword>
<keyword evidence="2" id="KW-0645">Protease</keyword>
<organism evidence="5">
    <name type="scientific">Noccaea caerulescens</name>
    <name type="common">Alpine penny-cress</name>
    <name type="synonym">Thlaspi caerulescens</name>
    <dbReference type="NCBI Taxonomy" id="107243"/>
    <lineage>
        <taxon>Eukaryota</taxon>
        <taxon>Viridiplantae</taxon>
        <taxon>Streptophyta</taxon>
        <taxon>Embryophyta</taxon>
        <taxon>Tracheophyta</taxon>
        <taxon>Spermatophyta</taxon>
        <taxon>Magnoliopsida</taxon>
        <taxon>eudicotyledons</taxon>
        <taxon>Gunneridae</taxon>
        <taxon>Pentapetalae</taxon>
        <taxon>rosids</taxon>
        <taxon>malvids</taxon>
        <taxon>Brassicales</taxon>
        <taxon>Brassicaceae</taxon>
        <taxon>Coluteocarpeae</taxon>
        <taxon>Noccaea</taxon>
    </lineage>
</organism>
<evidence type="ECO:0000256" key="2">
    <source>
        <dbReference type="RuleBase" id="RU366025"/>
    </source>
</evidence>
<protein>
    <recommendedName>
        <fullName evidence="2">Ubiquitin carboxyl-terminal hydrolase</fullName>
        <ecNumber evidence="2">3.4.19.12</ecNumber>
    </recommendedName>
</protein>
<dbReference type="InterPro" id="IPR001394">
    <property type="entry name" value="Peptidase_C19_UCH"/>
</dbReference>
<dbReference type="InterPro" id="IPR028889">
    <property type="entry name" value="USP"/>
</dbReference>
<evidence type="ECO:0000256" key="1">
    <source>
        <dbReference type="ARBA" id="ARBA00009085"/>
    </source>
</evidence>
<feature type="compositionally biased region" description="Polar residues" evidence="3">
    <location>
        <begin position="827"/>
        <end position="846"/>
    </location>
</feature>
<dbReference type="PANTHER" id="PTHR24006:SF663">
    <property type="entry name" value="UBIQUITIN CARBOXYL-TERMINAL HYDROLASE 23"/>
    <property type="match status" value="1"/>
</dbReference>
<dbReference type="PROSITE" id="PS50235">
    <property type="entry name" value="USP_3"/>
    <property type="match status" value="1"/>
</dbReference>
<feature type="domain" description="USP" evidence="4">
    <location>
        <begin position="105"/>
        <end position="409"/>
    </location>
</feature>
<dbReference type="InterPro" id="IPR018200">
    <property type="entry name" value="USP_CS"/>
</dbReference>
<feature type="region of interest" description="Disordered" evidence="3">
    <location>
        <begin position="1"/>
        <end position="26"/>
    </location>
</feature>
<dbReference type="FunFam" id="3.90.70.10:FF:000078">
    <property type="entry name" value="Ubiquitin carboxyl-terminal hydrolase 23"/>
    <property type="match status" value="1"/>
</dbReference>
<evidence type="ECO:0000259" key="4">
    <source>
        <dbReference type="PROSITE" id="PS50235"/>
    </source>
</evidence>
<feature type="compositionally biased region" description="Polar residues" evidence="3">
    <location>
        <begin position="770"/>
        <end position="779"/>
    </location>
</feature>
<dbReference type="AlphaFoldDB" id="A0A1J3DYJ3"/>
<dbReference type="GO" id="GO:0005634">
    <property type="term" value="C:nucleus"/>
    <property type="evidence" value="ECO:0007669"/>
    <property type="project" value="TreeGrafter"/>
</dbReference>
<dbReference type="PANTHER" id="PTHR24006">
    <property type="entry name" value="UBIQUITIN CARBOXYL-TERMINAL HYDROLASE"/>
    <property type="match status" value="1"/>
</dbReference>
<comment type="function">
    <text evidence="2">Recognizes and hydrolyzes the peptide bond at the C-terminal Gly of ubiquitin. Involved in the processing of poly-ubiquitin precursors as well as that of ubiquitinated proteins.</text>
</comment>
<dbReference type="PROSITE" id="PS00972">
    <property type="entry name" value="USP_1"/>
    <property type="match status" value="1"/>
</dbReference>
<keyword evidence="2" id="KW-0833">Ubl conjugation pathway</keyword>
<proteinExistence type="inferred from homology"/>
<feature type="region of interest" description="Disordered" evidence="3">
    <location>
        <begin position="761"/>
        <end position="790"/>
    </location>
</feature>
<gene>
    <name evidence="5" type="ORF">GA_TR7579_c0_g1_i1_g.24692</name>
</gene>
<dbReference type="EC" id="3.4.19.12" evidence="2"/>
<feature type="region of interest" description="Disordered" evidence="3">
    <location>
        <begin position="827"/>
        <end position="866"/>
    </location>
</feature>
<dbReference type="GO" id="GO:0005829">
    <property type="term" value="C:cytosol"/>
    <property type="evidence" value="ECO:0007669"/>
    <property type="project" value="TreeGrafter"/>
</dbReference>
<evidence type="ECO:0000256" key="3">
    <source>
        <dbReference type="SAM" id="MobiDB-lite"/>
    </source>
</evidence>
<name>A0A1J3DYJ3_NOCCA</name>
<dbReference type="SUPFAM" id="SSF54001">
    <property type="entry name" value="Cysteine proteinases"/>
    <property type="match status" value="1"/>
</dbReference>
<dbReference type="InterPro" id="IPR050164">
    <property type="entry name" value="Peptidase_C19"/>
</dbReference>
<feature type="compositionally biased region" description="Polar residues" evidence="3">
    <location>
        <begin position="695"/>
        <end position="711"/>
    </location>
</feature>
<keyword evidence="2" id="KW-0788">Thiol protease</keyword>
<comment type="similarity">
    <text evidence="1 2">Belongs to the peptidase C19 family.</text>
</comment>
<reference evidence="5" key="1">
    <citation type="submission" date="2016-07" db="EMBL/GenBank/DDBJ databases">
        <title>De novo transcriptome assembly of four accessions of the metal hyperaccumulator plant Noccaea caerulescens.</title>
        <authorList>
            <person name="Blande D."/>
            <person name="Halimaa P."/>
            <person name="Tervahauta A.I."/>
            <person name="Aarts M.G."/>
            <person name="Karenlampi S.O."/>
        </authorList>
    </citation>
    <scope>NUCLEOTIDE SEQUENCE</scope>
</reference>
<dbReference type="GO" id="GO:0004843">
    <property type="term" value="F:cysteine-type deubiquitinase activity"/>
    <property type="evidence" value="ECO:0007669"/>
    <property type="project" value="UniProtKB-UniRule"/>
</dbReference>
<dbReference type="EMBL" id="GEVI01008258">
    <property type="protein sequence ID" value="JAU24062.1"/>
    <property type="molecule type" value="Transcribed_RNA"/>
</dbReference>
<dbReference type="GO" id="GO:0016579">
    <property type="term" value="P:protein deubiquitination"/>
    <property type="evidence" value="ECO:0007669"/>
    <property type="project" value="InterPro"/>
</dbReference>
<comment type="catalytic activity">
    <reaction evidence="2">
        <text>Thiol-dependent hydrolysis of ester, thioester, amide, peptide and isopeptide bonds formed by the C-terminal Gly of ubiquitin (a 76-residue protein attached to proteins as an intracellular targeting signal).</text>
        <dbReference type="EC" id="3.4.19.12"/>
    </reaction>
</comment>
<feature type="compositionally biased region" description="Basic and acidic residues" evidence="3">
    <location>
        <begin position="853"/>
        <end position="866"/>
    </location>
</feature>
<accession>A0A1J3DYJ3</accession>
<sequence>MEAVTSSTEFRIQTDQDPPSNGSFALSSSSASAVFRKIEFHPARKPFNGISNRGSDFKIETLNPSSANNRAFSATSAKKPDGSDLAEHGLDPELTFTITFRRIGAGLQNLGNTCFLNSVLQCLTYTEPLAAQLQKVAHEKNCRVAGFCALCAMQNHVRIARQANGQILAPKALVSNLRCVSRNFRNCRQEDAHEYMINLLECMHKCCLPSGVPSESSDAYRSSLVHKIFGGSLRSQVKCAQCSHCSDKFDPFLDLSLDISKADSLQRALARFTAVELLDDGAKVYQCERCKQKVKALKQLTVSKAPPYVLTVHLKRFEAHRSEKIDKKVDFPSAIDMKPFVSGPYQGNLKYTLYGVLVHYGPSAHSGHYACFVRTSNGMWHSLDDKEVLSVSEKKVFNQKAYMLFYVRDRQNTAPKNAVTVVKKETAKDSLAINRNDKVNGSTDIKACSLDALVTNGTPLLRSCGQGAPAVFSQKDLNAKDTEKGRPSIMEAKEILQRENGTAPLRSGDQGAPAVFTQKDLSAKVIQRDPSNSMEAKEILTRENGTSPLRSCDQGAPSVLTQKDLNAKETQKDSLKEIVTGDNGTTPLRSCDLGAPAGLTQRDSNAKETLQKELPLSQAKGEESLGKANTQILVNLPTSGASAENSVDKKNSVKNLDESANSLKVKNVSIGYSSIQEAVLINPTLGHRSEESDTLTESIKATSDAETLTQPRKTRKRNMKNLPVGLKFFKRTLGVLKKKKQKRGRSGTLAVNIISKELLSKKSSTDEAHSTSQITREGTSGSGCLHGKDNSVSVHNKRIRSSSNGNMLLGSQTGELKERTNQNGAVLASDQQQPLTNSGLSEASQNAKRKRESSKEEQISSQKEQETILTRGLPETVVAKWGEEVSASKIRKSESTRVGYVADEWDEEYDRGKKKKIRIKEEMRGGPNPFQVIASRRLTDTKKKWTQRMNTAKKGLRI</sequence>